<dbReference type="STRING" id="351679.A9255_04850"/>
<dbReference type="PANTHER" id="PTHR35191">
    <property type="entry name" value="PROPHAGE SIDE TAIL FIBER PROTEIN HOMOLOG STFQ-RELATED"/>
    <property type="match status" value="1"/>
</dbReference>
<organism evidence="6 8">
    <name type="scientific">Xenorhabdus hominickii</name>
    <dbReference type="NCBI Taxonomy" id="351679"/>
    <lineage>
        <taxon>Bacteria</taxon>
        <taxon>Pseudomonadati</taxon>
        <taxon>Pseudomonadota</taxon>
        <taxon>Gammaproteobacteria</taxon>
        <taxon>Enterobacterales</taxon>
        <taxon>Morganellaceae</taxon>
        <taxon>Xenorhabdus</taxon>
    </lineage>
</organism>
<dbReference type="AlphaFoldDB" id="A0A2G0Q3E2"/>
<sequence>MQDKKPESKALEDNVVVVPTREYVKSAIEEHAQSRNHPDATLQDKGFVVLSNDVGSDSETMAATPKAVKAAHDLANAANNNANARVPVGRKVNGKALSADISLSAGDVGAYTKTETDSNISEVKALAITANQNAVNANTNAESRLAKNQNGADISDKDTFVSNLGLEKTVELAKNSIQGKQYIYDLTVQKAAWVKIAEVTMASPSTININLIGGSGYNVGHFEQCTIANIVLRTGNNYPHGINAVMYTINSSAPTDLATINTSGDNYDIYISIGPFAQGIILNAFASGYATIHNLSNMANFPEAPKGVVKGKVYAYALTDITPAK</sequence>
<evidence type="ECO:0000256" key="1">
    <source>
        <dbReference type="ARBA" id="ARBA00004328"/>
    </source>
</evidence>
<dbReference type="EMBL" id="NJAI01000007">
    <property type="protein sequence ID" value="PHM52950.1"/>
    <property type="molecule type" value="Genomic_DNA"/>
</dbReference>
<dbReference type="OrthoDB" id="6447951at2"/>
<dbReference type="GO" id="GO:0046718">
    <property type="term" value="P:symbiont entry into host cell"/>
    <property type="evidence" value="ECO:0007669"/>
    <property type="project" value="InterPro"/>
</dbReference>
<accession>A0A2G0Q3E2</accession>
<proteinExistence type="predicted"/>
<protein>
    <submittedName>
        <fullName evidence="6">Tail protein</fullName>
    </submittedName>
</protein>
<name>A0A2G0Q3E2_XENHO</name>
<reference evidence="6 8" key="2">
    <citation type="journal article" date="2017" name="Nat. Microbiol.">
        <title>Natural product diversity associated with the nematode symbionts Photorhabdus and Xenorhabdus.</title>
        <authorList>
            <person name="Tobias N.J."/>
            <person name="Wolff H."/>
            <person name="Djahanschiri B."/>
            <person name="Grundmann F."/>
            <person name="Kronenwerth M."/>
            <person name="Shi Y.M."/>
            <person name="Simonyi S."/>
            <person name="Grun P."/>
            <person name="Shapiro-Ilan D."/>
            <person name="Pidot S.J."/>
            <person name="Stinear T.P."/>
            <person name="Ebersberger I."/>
            <person name="Bode H.B."/>
        </authorList>
    </citation>
    <scope>NUCLEOTIDE SEQUENCE [LARGE SCALE GENOMIC DNA]</scope>
    <source>
        <strain evidence="6 8">DSM 17903</strain>
    </source>
</reference>
<dbReference type="EMBL" id="NJAI01000006">
    <property type="protein sequence ID" value="PHM53744.1"/>
    <property type="molecule type" value="Genomic_DNA"/>
</dbReference>
<dbReference type="RefSeq" id="WP_069315700.1">
    <property type="nucleotide sequence ID" value="NZ_CAWNQJ010000013.1"/>
</dbReference>
<dbReference type="EMBL" id="CP016176">
    <property type="protein sequence ID" value="AOM39958.1"/>
    <property type="molecule type" value="Genomic_DNA"/>
</dbReference>
<evidence type="ECO:0000313" key="7">
    <source>
        <dbReference type="Proteomes" id="UP000094600"/>
    </source>
</evidence>
<gene>
    <name evidence="3" type="ORF">A9255_04850</name>
    <name evidence="6" type="ORF">Xhom_03745</name>
    <name evidence="5" type="ORF">Xhom_03832</name>
    <name evidence="4" type="ORF">Xhom_04639</name>
</gene>
<keyword evidence="2" id="KW-0945">Host-virus interaction</keyword>
<evidence type="ECO:0000256" key="2">
    <source>
        <dbReference type="ARBA" id="ARBA00022581"/>
    </source>
</evidence>
<dbReference type="InterPro" id="IPR051934">
    <property type="entry name" value="Phage_Tail_Fiber_Structural"/>
</dbReference>
<dbReference type="Proteomes" id="UP000225433">
    <property type="component" value="Unassembled WGS sequence"/>
</dbReference>
<comment type="subcellular location">
    <subcellularLocation>
        <location evidence="1">Virion</location>
    </subcellularLocation>
</comment>
<dbReference type="Proteomes" id="UP000094600">
    <property type="component" value="Chromosome"/>
</dbReference>
<dbReference type="InterPro" id="IPR005068">
    <property type="entry name" value="Phage_lambda_Stf-r2"/>
</dbReference>
<dbReference type="EMBL" id="NJAI01000011">
    <property type="protein sequence ID" value="PHM51990.1"/>
    <property type="molecule type" value="Genomic_DNA"/>
</dbReference>
<evidence type="ECO:0000313" key="5">
    <source>
        <dbReference type="EMBL" id="PHM52950.1"/>
    </source>
</evidence>
<evidence type="ECO:0000313" key="3">
    <source>
        <dbReference type="EMBL" id="AOM39958.1"/>
    </source>
</evidence>
<evidence type="ECO:0000313" key="8">
    <source>
        <dbReference type="Proteomes" id="UP000225433"/>
    </source>
</evidence>
<evidence type="ECO:0000313" key="6">
    <source>
        <dbReference type="EMBL" id="PHM53744.1"/>
    </source>
</evidence>
<dbReference type="Pfam" id="PF03406">
    <property type="entry name" value="Phage_fiber_2"/>
    <property type="match status" value="1"/>
</dbReference>
<keyword evidence="7" id="KW-1185">Reference proteome</keyword>
<dbReference type="KEGG" id="xho:A9255_04850"/>
<reference evidence="3 7" key="1">
    <citation type="submission" date="2016-06" db="EMBL/GenBank/DDBJ databases">
        <title>Bacterial characters and pathogenicity of Xenorhabdus hominickii from an entomopathogenic nematode, Steinernema monticolum.</title>
        <authorList>
            <person name="Park Y."/>
            <person name="Kim Y."/>
        </authorList>
    </citation>
    <scope>NUCLEOTIDE SEQUENCE [LARGE SCALE GENOMIC DNA]</scope>
    <source>
        <strain evidence="3 7">ANU1</strain>
    </source>
</reference>
<dbReference type="GO" id="GO:0019062">
    <property type="term" value="P:virion attachment to host cell"/>
    <property type="evidence" value="ECO:0007669"/>
    <property type="project" value="InterPro"/>
</dbReference>
<dbReference type="PANTHER" id="PTHR35191:SF1">
    <property type="entry name" value="PROPHAGE SIDE TAIL FIBER PROTEIN HOMOLOG STFQ-RELATED"/>
    <property type="match status" value="1"/>
</dbReference>
<evidence type="ECO:0000313" key="4">
    <source>
        <dbReference type="EMBL" id="PHM51990.1"/>
    </source>
</evidence>